<gene>
    <name evidence="3" type="ORF">DNF11_0376</name>
</gene>
<protein>
    <submittedName>
        <fullName evidence="3">Uncharacterized protein</fullName>
    </submittedName>
</protein>
<proteinExistence type="predicted"/>
<keyword evidence="4" id="KW-1185">Reference proteome</keyword>
<feature type="transmembrane region" description="Helical" evidence="1">
    <location>
        <begin position="208"/>
        <end position="225"/>
    </location>
</feature>
<keyword evidence="1" id="KW-1133">Transmembrane helix</keyword>
<dbReference type="OrthoDB" id="3361273at2759"/>
<dbReference type="AlphaFoldDB" id="A0A3G2S0M5"/>
<dbReference type="EMBL" id="CP033148">
    <property type="protein sequence ID" value="AYO41326.1"/>
    <property type="molecule type" value="Genomic_DNA"/>
</dbReference>
<evidence type="ECO:0000256" key="2">
    <source>
        <dbReference type="SAM" id="SignalP"/>
    </source>
</evidence>
<organism evidence="3 4">
    <name type="scientific">Malassezia restricta (strain ATCC 96810 / NBRC 103918 / CBS 7877)</name>
    <name type="common">Seborrheic dermatitis infection agent</name>
    <dbReference type="NCBI Taxonomy" id="425264"/>
    <lineage>
        <taxon>Eukaryota</taxon>
        <taxon>Fungi</taxon>
        <taxon>Dikarya</taxon>
        <taxon>Basidiomycota</taxon>
        <taxon>Ustilaginomycotina</taxon>
        <taxon>Malasseziomycetes</taxon>
        <taxon>Malasseziales</taxon>
        <taxon>Malasseziaceae</taxon>
        <taxon>Malassezia</taxon>
    </lineage>
</organism>
<evidence type="ECO:0000313" key="4">
    <source>
        <dbReference type="Proteomes" id="UP000269793"/>
    </source>
</evidence>
<dbReference type="Proteomes" id="UP000269793">
    <property type="component" value="Chromosome I"/>
</dbReference>
<evidence type="ECO:0000313" key="3">
    <source>
        <dbReference type="EMBL" id="AYO41326.1"/>
    </source>
</evidence>
<sequence length="228" mass="24571">MVLLYAWIACLLANLVVAYDSHGSMKKMLPTKTLAARDVPLSTLSPTSIFIPSLPGDKDATAPTSIIYMGQGFISYTSVYALVMGEKGKGEEPKTNYMFQGPTEINVNKVMRTDAVGDVSTSGLFNVACSLPKSAGPSWECEYAFQNQSEKTVYSTVTTRPNPNTMITPVIGVLNQRRRSTASGPTGIPRFTGTNSAKSWSRAHTLSVAYALLHMLGTIFCAIAIESI</sequence>
<feature type="signal peptide" evidence="2">
    <location>
        <begin position="1"/>
        <end position="18"/>
    </location>
</feature>
<evidence type="ECO:0000256" key="1">
    <source>
        <dbReference type="SAM" id="Phobius"/>
    </source>
</evidence>
<feature type="chain" id="PRO_5018065779" evidence="2">
    <location>
        <begin position="19"/>
        <end position="228"/>
    </location>
</feature>
<keyword evidence="1" id="KW-0812">Transmembrane</keyword>
<accession>A0A3G2S0M5</accession>
<name>A0A3G2S0M5_MALR7</name>
<dbReference type="VEuPathDB" id="FungiDB:DNF11_0376"/>
<keyword evidence="2" id="KW-0732">Signal</keyword>
<keyword evidence="1" id="KW-0472">Membrane</keyword>
<reference evidence="3 4" key="1">
    <citation type="submission" date="2018-10" db="EMBL/GenBank/DDBJ databases">
        <title>Complete genome sequence of Malassezia restricta CBS 7877.</title>
        <authorList>
            <person name="Morand S.C."/>
            <person name="Bertignac M."/>
            <person name="Iltis A."/>
            <person name="Kolder I."/>
            <person name="Pirovano W."/>
            <person name="Jourdain R."/>
            <person name="Clavaud C."/>
        </authorList>
    </citation>
    <scope>NUCLEOTIDE SEQUENCE [LARGE SCALE GENOMIC DNA]</scope>
    <source>
        <strain evidence="3 4">CBS 7877</strain>
    </source>
</reference>